<keyword evidence="2 5" id="KW-0238">DNA-binding</keyword>
<gene>
    <name evidence="5" type="ORF">ACFQZJ_07510</name>
</gene>
<dbReference type="PANTHER" id="PTHR30146:SF109">
    <property type="entry name" value="HTH-TYPE TRANSCRIPTIONAL REGULATOR GALS"/>
    <property type="match status" value="1"/>
</dbReference>
<dbReference type="InterPro" id="IPR046335">
    <property type="entry name" value="LacI/GalR-like_sensor"/>
</dbReference>
<evidence type="ECO:0000259" key="4">
    <source>
        <dbReference type="PROSITE" id="PS50932"/>
    </source>
</evidence>
<dbReference type="Gene3D" id="3.40.50.2300">
    <property type="match status" value="2"/>
</dbReference>
<evidence type="ECO:0000256" key="1">
    <source>
        <dbReference type="ARBA" id="ARBA00023015"/>
    </source>
</evidence>
<dbReference type="Proteomes" id="UP001597012">
    <property type="component" value="Unassembled WGS sequence"/>
</dbReference>
<dbReference type="Pfam" id="PF13377">
    <property type="entry name" value="Peripla_BP_3"/>
    <property type="match status" value="1"/>
</dbReference>
<comment type="caution">
    <text evidence="5">The sequence shown here is derived from an EMBL/GenBank/DDBJ whole genome shotgun (WGS) entry which is preliminary data.</text>
</comment>
<evidence type="ECO:0000313" key="6">
    <source>
        <dbReference type="Proteomes" id="UP001597012"/>
    </source>
</evidence>
<name>A0ABW3B1V9_9FLAO</name>
<proteinExistence type="predicted"/>
<dbReference type="GO" id="GO:0003677">
    <property type="term" value="F:DNA binding"/>
    <property type="evidence" value="ECO:0007669"/>
    <property type="project" value="UniProtKB-KW"/>
</dbReference>
<dbReference type="InterPro" id="IPR010982">
    <property type="entry name" value="Lambda_DNA-bd_dom_sf"/>
</dbReference>
<dbReference type="PROSITE" id="PS50932">
    <property type="entry name" value="HTH_LACI_2"/>
    <property type="match status" value="1"/>
</dbReference>
<dbReference type="CDD" id="cd01392">
    <property type="entry name" value="HTH_LacI"/>
    <property type="match status" value="1"/>
</dbReference>
<dbReference type="InterPro" id="IPR028082">
    <property type="entry name" value="Peripla_BP_I"/>
</dbReference>
<protein>
    <submittedName>
        <fullName evidence="5">LacI family DNA-binding transcriptional regulator</fullName>
    </submittedName>
</protein>
<dbReference type="SUPFAM" id="SSF47413">
    <property type="entry name" value="lambda repressor-like DNA-binding domains"/>
    <property type="match status" value="1"/>
</dbReference>
<dbReference type="Pfam" id="PF00356">
    <property type="entry name" value="LacI"/>
    <property type="match status" value="1"/>
</dbReference>
<dbReference type="Gene3D" id="1.10.260.40">
    <property type="entry name" value="lambda repressor-like DNA-binding domains"/>
    <property type="match status" value="1"/>
</dbReference>
<reference evidence="6" key="1">
    <citation type="journal article" date="2019" name="Int. J. Syst. Evol. Microbiol.">
        <title>The Global Catalogue of Microorganisms (GCM) 10K type strain sequencing project: providing services to taxonomists for standard genome sequencing and annotation.</title>
        <authorList>
            <consortium name="The Broad Institute Genomics Platform"/>
            <consortium name="The Broad Institute Genome Sequencing Center for Infectious Disease"/>
            <person name="Wu L."/>
            <person name="Ma J."/>
        </authorList>
    </citation>
    <scope>NUCLEOTIDE SEQUENCE [LARGE SCALE GENOMIC DNA]</scope>
    <source>
        <strain evidence="6">CCUG 61948</strain>
    </source>
</reference>
<dbReference type="SMART" id="SM00354">
    <property type="entry name" value="HTH_LACI"/>
    <property type="match status" value="1"/>
</dbReference>
<dbReference type="CDD" id="cd06267">
    <property type="entry name" value="PBP1_LacI_sugar_binding-like"/>
    <property type="match status" value="1"/>
</dbReference>
<keyword evidence="1" id="KW-0805">Transcription regulation</keyword>
<accession>A0ABW3B1V9</accession>
<dbReference type="SUPFAM" id="SSF53822">
    <property type="entry name" value="Periplasmic binding protein-like I"/>
    <property type="match status" value="1"/>
</dbReference>
<evidence type="ECO:0000256" key="3">
    <source>
        <dbReference type="ARBA" id="ARBA00023163"/>
    </source>
</evidence>
<feature type="domain" description="HTH lacI-type" evidence="4">
    <location>
        <begin position="4"/>
        <end position="58"/>
    </location>
</feature>
<evidence type="ECO:0000313" key="5">
    <source>
        <dbReference type="EMBL" id="MFD0797302.1"/>
    </source>
</evidence>
<dbReference type="PANTHER" id="PTHR30146">
    <property type="entry name" value="LACI-RELATED TRANSCRIPTIONAL REPRESSOR"/>
    <property type="match status" value="1"/>
</dbReference>
<sequence length="341" mass="37647">MKKITLKDIAAHFLVSVSTASKAINDSHEISVALKEKIQAYAKDKNYKPSRLALNLRNKSNKTIGVIVPNILNYFFVQVLYGIEKVANDKGYNIISCISDESFEKESKTLEFLDSGTVDGLIVSLSEETQEKKRVEALLEIVDNQIPLVLFDRVSDLVHCDKVVVDDFEAGHTATSYFLDTGCKNIAFVSPISKSSVGTLRFEGYQKALSEKNIPLNYKLVVNFGKDDDLDVLMSILLDGAPVDAILGLDEITAVKVLKMVIARGYSVPDDISIIGFTNGQLSEYVTPALTTVSQHGKYIGESAAKQLIERIENANEGQFDFKTKVVKTSLVVRDSTRKLP</sequence>
<dbReference type="InterPro" id="IPR000843">
    <property type="entry name" value="HTH_LacI"/>
</dbReference>
<organism evidence="5 6">
    <name type="scientific">Maribacter chungangensis</name>
    <dbReference type="NCBI Taxonomy" id="1069117"/>
    <lineage>
        <taxon>Bacteria</taxon>
        <taxon>Pseudomonadati</taxon>
        <taxon>Bacteroidota</taxon>
        <taxon>Flavobacteriia</taxon>
        <taxon>Flavobacteriales</taxon>
        <taxon>Flavobacteriaceae</taxon>
        <taxon>Maribacter</taxon>
    </lineage>
</organism>
<dbReference type="RefSeq" id="WP_379933529.1">
    <property type="nucleotide sequence ID" value="NZ_JBHTHY010000004.1"/>
</dbReference>
<keyword evidence="3" id="KW-0804">Transcription</keyword>
<dbReference type="EMBL" id="JBHTHY010000004">
    <property type="protein sequence ID" value="MFD0797302.1"/>
    <property type="molecule type" value="Genomic_DNA"/>
</dbReference>
<keyword evidence="6" id="KW-1185">Reference proteome</keyword>
<evidence type="ECO:0000256" key="2">
    <source>
        <dbReference type="ARBA" id="ARBA00023125"/>
    </source>
</evidence>